<dbReference type="SUPFAM" id="SSF47616">
    <property type="entry name" value="GST C-terminal domain-like"/>
    <property type="match status" value="1"/>
</dbReference>
<dbReference type="AlphaFoldDB" id="A0AAV7E2T5"/>
<feature type="compositionally biased region" description="Basic residues" evidence="7">
    <location>
        <begin position="456"/>
        <end position="468"/>
    </location>
</feature>
<name>A0AAV7E2T5_ARIFI</name>
<comment type="caution">
    <text evidence="9">The sequence shown here is derived from an EMBL/GenBank/DDBJ whole genome shotgun (WGS) entry which is preliminary data.</text>
</comment>
<evidence type="ECO:0000259" key="8">
    <source>
        <dbReference type="PROSITE" id="PS50886"/>
    </source>
</evidence>
<evidence type="ECO:0000256" key="3">
    <source>
        <dbReference type="ARBA" id="ARBA00022555"/>
    </source>
</evidence>
<accession>A0AAV7E2T5</accession>
<dbReference type="Proteomes" id="UP000825729">
    <property type="component" value="Unassembled WGS sequence"/>
</dbReference>
<dbReference type="PROSITE" id="PS50886">
    <property type="entry name" value="TRBD"/>
    <property type="match status" value="1"/>
</dbReference>
<gene>
    <name evidence="9" type="ORF">H6P81_014590</name>
</gene>
<dbReference type="Gene3D" id="1.20.1050.130">
    <property type="match status" value="1"/>
</dbReference>
<keyword evidence="10" id="KW-1185">Reference proteome</keyword>
<dbReference type="InterPro" id="IPR051270">
    <property type="entry name" value="Tyrosine-tRNA_ligase_regulator"/>
</dbReference>
<feature type="compositionally biased region" description="Low complexity" evidence="7">
    <location>
        <begin position="196"/>
        <end position="211"/>
    </location>
</feature>
<evidence type="ECO:0000256" key="7">
    <source>
        <dbReference type="SAM" id="MobiDB-lite"/>
    </source>
</evidence>
<evidence type="ECO:0000313" key="10">
    <source>
        <dbReference type="Proteomes" id="UP000825729"/>
    </source>
</evidence>
<sequence length="564" mass="62700">MESNGATESFISKRNRAVTAVLCKRLSLDPKCIPSEQSNHHDLKSLVLSILQLLGDGNSLKNKDEVMKWIEFASSFPVEPEASITKLIELDGDLIQKSVLLGNGLKPSISDFVLYSAIHSPVTRVPKADLEKLPNLLRWIDYIQNTEGFADVFQKISVTKTEFEPHVAKAVEKLDVDHNLKKGSSGSKRTEKLEVELNSNKSSSVSSQKNNIGKEKAAEEKKKEPEIQPANKEKDAEVSVSLLNIQVGLIRKAWKHPSADSLLVEEIDLGDGNLRQVVSGLAKYFSPEQLVNRHVVLVTNVKPGKLRDVLSAGLVLCASNEDHSVVEPLLPPEGAHLGERVLFSGFEGKPEDVLNPKKKQLEKITPSLYTDDKGVATYKGTPFMTSAGPCKSSIPKATIKYIEYRVYGHKSEEEEDEEDRGGHSRSSFFFFFFVLHSSVATPESVKGSTSEASLPRRSHRVKRSHRLAAHSTSTKMVRDHQPITLSRETAQARETSRDVESRERLFLLTEFFEIGERVFFWSLVFLLLSAALIEGENMSKIGDLLGRWSRLSRETATSRGANGT</sequence>
<dbReference type="SUPFAM" id="SSF50249">
    <property type="entry name" value="Nucleic acid-binding proteins"/>
    <property type="match status" value="1"/>
</dbReference>
<dbReference type="PANTHER" id="PTHR11586">
    <property type="entry name" value="TRNA-AMINOACYLATION COFACTOR ARC1 FAMILY MEMBER"/>
    <property type="match status" value="1"/>
</dbReference>
<dbReference type="PANTHER" id="PTHR11586:SF33">
    <property type="entry name" value="AMINOACYL TRNA SYNTHASE COMPLEX-INTERACTING MULTIFUNCTIONAL PROTEIN 1"/>
    <property type="match status" value="1"/>
</dbReference>
<proteinExistence type="predicted"/>
<dbReference type="InterPro" id="IPR036282">
    <property type="entry name" value="Glutathione-S-Trfase_C_sf"/>
</dbReference>
<evidence type="ECO:0000256" key="1">
    <source>
        <dbReference type="ARBA" id="ARBA00004496"/>
    </source>
</evidence>
<keyword evidence="5" id="KW-0648">Protein biosynthesis</keyword>
<evidence type="ECO:0000256" key="5">
    <source>
        <dbReference type="ARBA" id="ARBA00022917"/>
    </source>
</evidence>
<protein>
    <recommendedName>
        <fullName evidence="8">tRNA-binding domain-containing protein</fullName>
    </recommendedName>
</protein>
<feature type="region of interest" description="Disordered" evidence="7">
    <location>
        <begin position="445"/>
        <end position="473"/>
    </location>
</feature>
<dbReference type="FunFam" id="2.40.50.140:FF:000047">
    <property type="entry name" value="tyrosine--tRNA ligase, cytoplasmic isoform X2"/>
    <property type="match status" value="1"/>
</dbReference>
<dbReference type="GO" id="GO:0000049">
    <property type="term" value="F:tRNA binding"/>
    <property type="evidence" value="ECO:0007669"/>
    <property type="project" value="UniProtKB-UniRule"/>
</dbReference>
<evidence type="ECO:0000313" key="9">
    <source>
        <dbReference type="EMBL" id="KAG9443250.1"/>
    </source>
</evidence>
<dbReference type="InterPro" id="IPR002547">
    <property type="entry name" value="tRNA-bd_dom"/>
</dbReference>
<evidence type="ECO:0000256" key="2">
    <source>
        <dbReference type="ARBA" id="ARBA00022490"/>
    </source>
</evidence>
<dbReference type="GO" id="GO:0006412">
    <property type="term" value="P:translation"/>
    <property type="evidence" value="ECO:0007669"/>
    <property type="project" value="UniProtKB-KW"/>
</dbReference>
<dbReference type="Pfam" id="PF01588">
    <property type="entry name" value="tRNA_bind"/>
    <property type="match status" value="1"/>
</dbReference>
<dbReference type="InterPro" id="IPR012340">
    <property type="entry name" value="NA-bd_OB-fold"/>
</dbReference>
<feature type="domain" description="TRNA-binding" evidence="8">
    <location>
        <begin position="239"/>
        <end position="342"/>
    </location>
</feature>
<dbReference type="CDD" id="cd02799">
    <property type="entry name" value="tRNA_bind_EMAP-II_like"/>
    <property type="match status" value="1"/>
</dbReference>
<dbReference type="Gene3D" id="2.40.50.140">
    <property type="entry name" value="Nucleic acid-binding proteins"/>
    <property type="match status" value="1"/>
</dbReference>
<reference evidence="9 10" key="1">
    <citation type="submission" date="2021-07" db="EMBL/GenBank/DDBJ databases">
        <title>The Aristolochia fimbriata genome: insights into angiosperm evolution, floral development and chemical biosynthesis.</title>
        <authorList>
            <person name="Jiao Y."/>
        </authorList>
    </citation>
    <scope>NUCLEOTIDE SEQUENCE [LARGE SCALE GENOMIC DNA]</scope>
    <source>
        <strain evidence="9">IBCAS-2021</strain>
        <tissue evidence="9">Leaf</tissue>
    </source>
</reference>
<organism evidence="9 10">
    <name type="scientific">Aristolochia fimbriata</name>
    <name type="common">White veined hardy Dutchman's pipe vine</name>
    <dbReference type="NCBI Taxonomy" id="158543"/>
    <lineage>
        <taxon>Eukaryota</taxon>
        <taxon>Viridiplantae</taxon>
        <taxon>Streptophyta</taxon>
        <taxon>Embryophyta</taxon>
        <taxon>Tracheophyta</taxon>
        <taxon>Spermatophyta</taxon>
        <taxon>Magnoliopsida</taxon>
        <taxon>Magnoliidae</taxon>
        <taxon>Piperales</taxon>
        <taxon>Aristolochiaceae</taxon>
        <taxon>Aristolochia</taxon>
    </lineage>
</organism>
<dbReference type="GO" id="GO:0005737">
    <property type="term" value="C:cytoplasm"/>
    <property type="evidence" value="ECO:0007669"/>
    <property type="project" value="UniProtKB-SubCell"/>
</dbReference>
<feature type="compositionally biased region" description="Basic and acidic residues" evidence="7">
    <location>
        <begin position="212"/>
        <end position="233"/>
    </location>
</feature>
<evidence type="ECO:0000256" key="4">
    <source>
        <dbReference type="ARBA" id="ARBA00022884"/>
    </source>
</evidence>
<keyword evidence="3 6" id="KW-0820">tRNA-binding</keyword>
<keyword evidence="4 6" id="KW-0694">RNA-binding</keyword>
<comment type="subcellular location">
    <subcellularLocation>
        <location evidence="1">Cytoplasm</location>
    </subcellularLocation>
</comment>
<feature type="region of interest" description="Disordered" evidence="7">
    <location>
        <begin position="179"/>
        <end position="233"/>
    </location>
</feature>
<evidence type="ECO:0000256" key="6">
    <source>
        <dbReference type="PROSITE-ProRule" id="PRU00209"/>
    </source>
</evidence>
<keyword evidence="2" id="KW-0963">Cytoplasm</keyword>
<dbReference type="EMBL" id="JAINDJ010000006">
    <property type="protein sequence ID" value="KAG9443250.1"/>
    <property type="molecule type" value="Genomic_DNA"/>
</dbReference>